<dbReference type="InterPro" id="IPR016616">
    <property type="entry name" value="Bardet-Biedl_syndrome_2_prot"/>
</dbReference>
<sequence>MSALKPAFGAKLNHKILPGTLCIGCFDSDQPCLASADAAGKVSLYPMDGNRLMSGSTSTANSAGENYSDVTVLNVNQHVKAMISCQLKPNSKRDVIILGTGSHFMAYDVNDNCDLFYKQVRNYSSVLNSKVL</sequence>
<dbReference type="GO" id="GO:1905515">
    <property type="term" value="P:non-motile cilium assembly"/>
    <property type="evidence" value="ECO:0007669"/>
    <property type="project" value="InterPro"/>
</dbReference>
<dbReference type="Proteomes" id="UP000270296">
    <property type="component" value="Unassembled WGS sequence"/>
</dbReference>
<dbReference type="GO" id="GO:0043005">
    <property type="term" value="C:neuron projection"/>
    <property type="evidence" value="ECO:0007669"/>
    <property type="project" value="TreeGrafter"/>
</dbReference>
<proteinExistence type="predicted"/>
<feature type="domain" description="Ciliary BBSome complex subunit 2 N-terminal" evidence="1">
    <location>
        <begin position="22"/>
        <end position="122"/>
    </location>
</feature>
<dbReference type="GO" id="GO:0016020">
    <property type="term" value="C:membrane"/>
    <property type="evidence" value="ECO:0007669"/>
    <property type="project" value="TreeGrafter"/>
</dbReference>
<dbReference type="InterPro" id="IPR029430">
    <property type="entry name" value="BBS2_N"/>
</dbReference>
<name>A0A183IST1_9BILA</name>
<dbReference type="WBParaSite" id="SBAD_0000693901-mRNA-1">
    <property type="protein sequence ID" value="SBAD_0000693901-mRNA-1"/>
    <property type="gene ID" value="SBAD_0000693901"/>
</dbReference>
<dbReference type="GO" id="GO:0031514">
    <property type="term" value="C:motile cilium"/>
    <property type="evidence" value="ECO:0007669"/>
    <property type="project" value="TreeGrafter"/>
</dbReference>
<keyword evidence="3" id="KW-1185">Reference proteome</keyword>
<reference evidence="2" key="2">
    <citation type="submission" date="2018-11" db="EMBL/GenBank/DDBJ databases">
        <authorList>
            <consortium name="Pathogen Informatics"/>
        </authorList>
    </citation>
    <scope>NUCLEOTIDE SEQUENCE [LARGE SCALE GENOMIC DNA]</scope>
</reference>
<dbReference type="GO" id="GO:0034464">
    <property type="term" value="C:BBSome"/>
    <property type="evidence" value="ECO:0007669"/>
    <property type="project" value="InterPro"/>
</dbReference>
<dbReference type="PANTHER" id="PTHR32465:SF0">
    <property type="entry name" value="BARDET-BIEDL SYNDROME 2 PROTEIN"/>
    <property type="match status" value="1"/>
</dbReference>
<dbReference type="OrthoDB" id="2120021at2759"/>
<evidence type="ECO:0000313" key="2">
    <source>
        <dbReference type="EMBL" id="VDP10560.1"/>
    </source>
</evidence>
<gene>
    <name evidence="2" type="ORF">SBAD_LOCUS6678</name>
</gene>
<reference evidence="4" key="1">
    <citation type="submission" date="2016-06" db="UniProtKB">
        <authorList>
            <consortium name="WormBaseParasite"/>
        </authorList>
    </citation>
    <scope>IDENTIFICATION</scope>
</reference>
<protein>
    <submittedName>
        <fullName evidence="4">BBS2_N domain-containing protein</fullName>
    </submittedName>
</protein>
<evidence type="ECO:0000313" key="4">
    <source>
        <dbReference type="WBParaSite" id="SBAD_0000693901-mRNA-1"/>
    </source>
</evidence>
<dbReference type="AlphaFoldDB" id="A0A183IST1"/>
<evidence type="ECO:0000313" key="3">
    <source>
        <dbReference type="Proteomes" id="UP000270296"/>
    </source>
</evidence>
<dbReference type="Pfam" id="PF14781">
    <property type="entry name" value="BBS2_N"/>
    <property type="match status" value="1"/>
</dbReference>
<organism evidence="4">
    <name type="scientific">Soboliphyme baturini</name>
    <dbReference type="NCBI Taxonomy" id="241478"/>
    <lineage>
        <taxon>Eukaryota</taxon>
        <taxon>Metazoa</taxon>
        <taxon>Ecdysozoa</taxon>
        <taxon>Nematoda</taxon>
        <taxon>Enoplea</taxon>
        <taxon>Dorylaimia</taxon>
        <taxon>Dioctophymatida</taxon>
        <taxon>Dioctophymatoidea</taxon>
        <taxon>Soboliphymatidae</taxon>
        <taxon>Soboliphyme</taxon>
    </lineage>
</organism>
<dbReference type="EMBL" id="UZAM01009946">
    <property type="protein sequence ID" value="VDP10560.1"/>
    <property type="molecule type" value="Genomic_DNA"/>
</dbReference>
<accession>A0A183IST1</accession>
<dbReference type="PANTHER" id="PTHR32465">
    <property type="entry name" value="BARDET-BIEDL SYNDROME 2 PROTEIN"/>
    <property type="match status" value="1"/>
</dbReference>
<evidence type="ECO:0000259" key="1">
    <source>
        <dbReference type="Pfam" id="PF14781"/>
    </source>
</evidence>
<dbReference type="GO" id="GO:0036064">
    <property type="term" value="C:ciliary basal body"/>
    <property type="evidence" value="ECO:0007669"/>
    <property type="project" value="TreeGrafter"/>
</dbReference>